<dbReference type="InterPro" id="IPR039793">
    <property type="entry name" value="UROS/Hem4"/>
</dbReference>
<reference evidence="11" key="1">
    <citation type="submission" date="2020-10" db="EMBL/GenBank/DDBJ databases">
        <title>Connecting structure to function with the recovery of over 1000 high-quality activated sludge metagenome-assembled genomes encoding full-length rRNA genes using long-read sequencing.</title>
        <authorList>
            <person name="Singleton C.M."/>
            <person name="Petriglieri F."/>
            <person name="Kristensen J.M."/>
            <person name="Kirkegaard R.H."/>
            <person name="Michaelsen T.Y."/>
            <person name="Andersen M.H."/>
            <person name="Karst S.M."/>
            <person name="Dueholm M.S."/>
            <person name="Nielsen P.H."/>
            <person name="Albertsen M."/>
        </authorList>
    </citation>
    <scope>NUCLEOTIDE SEQUENCE</scope>
    <source>
        <strain evidence="11">EsbW_18-Q3-R4-48_MAXAC.044</strain>
    </source>
</reference>
<comment type="catalytic activity">
    <reaction evidence="8 9">
        <text>hydroxymethylbilane = uroporphyrinogen III + H2O</text>
        <dbReference type="Rhea" id="RHEA:18965"/>
        <dbReference type="ChEBI" id="CHEBI:15377"/>
        <dbReference type="ChEBI" id="CHEBI:57308"/>
        <dbReference type="ChEBI" id="CHEBI:57845"/>
        <dbReference type="EC" id="4.2.1.75"/>
    </reaction>
</comment>
<dbReference type="GO" id="GO:0004852">
    <property type="term" value="F:uroporphyrinogen-III synthase activity"/>
    <property type="evidence" value="ECO:0007669"/>
    <property type="project" value="UniProtKB-UniRule"/>
</dbReference>
<dbReference type="AlphaFoldDB" id="A0A9D7FK16"/>
<dbReference type="Gene3D" id="3.40.50.10090">
    <property type="match status" value="2"/>
</dbReference>
<sequence>MNTPLHGKRILVTRPSAQAGKLAQLIAAQGGKPVRFPLLEIAPADDPLPLQQVIARLDAYVIAVFISPNAVEFSVPLILSTRPWPATVQAAAIGQSTAEQLALCGIGRVIAPVERFDSEALLELPEFHSDRVAGNKVLILRGNGGRDLLATTLLERGAEVHAVTCYHRSAPGDGKLLVSLLRNRQLDALTISSSEGLRNLRALLDTDAFELMRTLPVFVPHQRIAEVAVELGLQRVRLTRPADAGIIESLCDYNWPDHE</sequence>
<evidence type="ECO:0000256" key="8">
    <source>
        <dbReference type="ARBA" id="ARBA00048617"/>
    </source>
</evidence>
<comment type="caution">
    <text evidence="11">The sequence shown here is derived from an EMBL/GenBank/DDBJ whole genome shotgun (WGS) entry which is preliminary data.</text>
</comment>
<evidence type="ECO:0000259" key="10">
    <source>
        <dbReference type="Pfam" id="PF02602"/>
    </source>
</evidence>
<dbReference type="Proteomes" id="UP000886602">
    <property type="component" value="Unassembled WGS sequence"/>
</dbReference>
<keyword evidence="4 9" id="KW-0456">Lyase</keyword>
<evidence type="ECO:0000256" key="6">
    <source>
        <dbReference type="ARBA" id="ARBA00037589"/>
    </source>
</evidence>
<evidence type="ECO:0000313" key="12">
    <source>
        <dbReference type="Proteomes" id="UP000886602"/>
    </source>
</evidence>
<proteinExistence type="inferred from homology"/>
<protein>
    <recommendedName>
        <fullName evidence="7 9">Uroporphyrinogen-III synthase</fullName>
        <ecNumber evidence="3 9">4.2.1.75</ecNumber>
    </recommendedName>
</protein>
<dbReference type="EMBL" id="JADJNC010000013">
    <property type="protein sequence ID" value="MBK7423296.1"/>
    <property type="molecule type" value="Genomic_DNA"/>
</dbReference>
<dbReference type="EC" id="4.2.1.75" evidence="3 9"/>
<dbReference type="CDD" id="cd06578">
    <property type="entry name" value="HemD"/>
    <property type="match status" value="1"/>
</dbReference>
<feature type="domain" description="Tetrapyrrole biosynthesis uroporphyrinogen III synthase" evidence="10">
    <location>
        <begin position="21"/>
        <end position="236"/>
    </location>
</feature>
<dbReference type="InterPro" id="IPR003754">
    <property type="entry name" value="4pyrrol_synth_uPrphyn_synth"/>
</dbReference>
<evidence type="ECO:0000256" key="2">
    <source>
        <dbReference type="ARBA" id="ARBA00008133"/>
    </source>
</evidence>
<comment type="pathway">
    <text evidence="1 9">Porphyrin-containing compound metabolism; protoporphyrin-IX biosynthesis; coproporphyrinogen-III from 5-aminolevulinate: step 3/4.</text>
</comment>
<gene>
    <name evidence="11" type="ORF">IPJ48_09455</name>
</gene>
<dbReference type="Pfam" id="PF02602">
    <property type="entry name" value="HEM4"/>
    <property type="match status" value="1"/>
</dbReference>
<dbReference type="GO" id="GO:0006780">
    <property type="term" value="P:uroporphyrinogen III biosynthetic process"/>
    <property type="evidence" value="ECO:0007669"/>
    <property type="project" value="UniProtKB-UniRule"/>
</dbReference>
<evidence type="ECO:0000313" key="11">
    <source>
        <dbReference type="EMBL" id="MBK7423296.1"/>
    </source>
</evidence>
<dbReference type="SUPFAM" id="SSF69618">
    <property type="entry name" value="HemD-like"/>
    <property type="match status" value="1"/>
</dbReference>
<evidence type="ECO:0000256" key="3">
    <source>
        <dbReference type="ARBA" id="ARBA00013109"/>
    </source>
</evidence>
<name>A0A9D7FK16_9RHOO</name>
<evidence type="ECO:0000256" key="9">
    <source>
        <dbReference type="RuleBase" id="RU366031"/>
    </source>
</evidence>
<evidence type="ECO:0000256" key="1">
    <source>
        <dbReference type="ARBA" id="ARBA00004772"/>
    </source>
</evidence>
<dbReference type="InterPro" id="IPR036108">
    <property type="entry name" value="4pyrrol_syn_uPrphyn_synt_sf"/>
</dbReference>
<evidence type="ECO:0000256" key="5">
    <source>
        <dbReference type="ARBA" id="ARBA00023244"/>
    </source>
</evidence>
<keyword evidence="5 9" id="KW-0627">Porphyrin biosynthesis</keyword>
<dbReference type="PANTHER" id="PTHR38042:SF1">
    <property type="entry name" value="UROPORPHYRINOGEN-III SYNTHASE, CHLOROPLASTIC"/>
    <property type="match status" value="1"/>
</dbReference>
<comment type="function">
    <text evidence="6 9">Catalyzes cyclization of the linear tetrapyrrole, hydroxymethylbilane, to the macrocyclic uroporphyrinogen III.</text>
</comment>
<organism evidence="11 12">
    <name type="scientific">Candidatus Propionivibrio dominans</name>
    <dbReference type="NCBI Taxonomy" id="2954373"/>
    <lineage>
        <taxon>Bacteria</taxon>
        <taxon>Pseudomonadati</taxon>
        <taxon>Pseudomonadota</taxon>
        <taxon>Betaproteobacteria</taxon>
        <taxon>Rhodocyclales</taxon>
        <taxon>Rhodocyclaceae</taxon>
        <taxon>Propionivibrio</taxon>
    </lineage>
</organism>
<evidence type="ECO:0000256" key="4">
    <source>
        <dbReference type="ARBA" id="ARBA00023239"/>
    </source>
</evidence>
<dbReference type="GO" id="GO:0006782">
    <property type="term" value="P:protoporphyrinogen IX biosynthetic process"/>
    <property type="evidence" value="ECO:0007669"/>
    <property type="project" value="UniProtKB-UniRule"/>
</dbReference>
<accession>A0A9D7FK16</accession>
<evidence type="ECO:0000256" key="7">
    <source>
        <dbReference type="ARBA" id="ARBA00040167"/>
    </source>
</evidence>
<dbReference type="PANTHER" id="PTHR38042">
    <property type="entry name" value="UROPORPHYRINOGEN-III SYNTHASE, CHLOROPLASTIC"/>
    <property type="match status" value="1"/>
</dbReference>
<comment type="similarity">
    <text evidence="2 9">Belongs to the uroporphyrinogen-III synthase family.</text>
</comment>